<name>A0ABT6DP19_9BACT</name>
<dbReference type="EMBL" id="JANRMI010000007">
    <property type="protein sequence ID" value="MDG0818237.1"/>
    <property type="molecule type" value="Genomic_DNA"/>
</dbReference>
<accession>A0ABT6DP19</accession>
<evidence type="ECO:0000313" key="3">
    <source>
        <dbReference type="Proteomes" id="UP001152321"/>
    </source>
</evidence>
<dbReference type="RefSeq" id="WP_277579713.1">
    <property type="nucleotide sequence ID" value="NZ_JANRMI010000007.1"/>
</dbReference>
<gene>
    <name evidence="2" type="ORF">NWE73_17780</name>
</gene>
<feature type="chain" id="PRO_5046469266" evidence="1">
    <location>
        <begin position="19"/>
        <end position="197"/>
    </location>
</feature>
<organism evidence="2 3">
    <name type="scientific">Bdellovibrio svalbardensis</name>
    <dbReference type="NCBI Taxonomy" id="2972972"/>
    <lineage>
        <taxon>Bacteria</taxon>
        <taxon>Pseudomonadati</taxon>
        <taxon>Bdellovibrionota</taxon>
        <taxon>Bdellovibrionia</taxon>
        <taxon>Bdellovibrionales</taxon>
        <taxon>Pseudobdellovibrionaceae</taxon>
        <taxon>Bdellovibrio</taxon>
    </lineage>
</organism>
<keyword evidence="3" id="KW-1185">Reference proteome</keyword>
<protein>
    <submittedName>
        <fullName evidence="2">Uncharacterized protein</fullName>
    </submittedName>
</protein>
<reference evidence="2" key="1">
    <citation type="submission" date="2022-08" db="EMBL/GenBank/DDBJ databases">
        <title>Novel Bdellovibrio Species Isolated from Svalbard: Designation Bdellovibrio svalbardensis.</title>
        <authorList>
            <person name="Mitchell R.J."/>
            <person name="Choi S.Y."/>
        </authorList>
    </citation>
    <scope>NUCLEOTIDE SEQUENCE</scope>
    <source>
        <strain evidence="2">PAP01</strain>
    </source>
</reference>
<feature type="signal peptide" evidence="1">
    <location>
        <begin position="1"/>
        <end position="18"/>
    </location>
</feature>
<keyword evidence="1" id="KW-0732">Signal</keyword>
<proteinExistence type="predicted"/>
<dbReference type="Proteomes" id="UP001152321">
    <property type="component" value="Unassembled WGS sequence"/>
</dbReference>
<evidence type="ECO:0000313" key="2">
    <source>
        <dbReference type="EMBL" id="MDG0818237.1"/>
    </source>
</evidence>
<comment type="caution">
    <text evidence="2">The sequence shown here is derived from an EMBL/GenBank/DDBJ whole genome shotgun (WGS) entry which is preliminary data.</text>
</comment>
<sequence length="197" mass="21864">MRLLLFVLTFVSSTLAVAVQPVSGTIERKGQDILLQSNDACSYYRIETKNSDAQAALEKLSPGDSLTASGLIDKVACVAVVESVDYVGLKRMLGTWLSKEGLIAVHDFNTLFFYPQTKTDFKRVFEKPADFTIGKSIRYKYSVTPSEGKEWVMFLSDAKSTTFATIQFSKEVAIMKLYDSDSGAVTKTLILTRNRSL</sequence>
<evidence type="ECO:0000256" key="1">
    <source>
        <dbReference type="SAM" id="SignalP"/>
    </source>
</evidence>